<dbReference type="InterPro" id="IPR032808">
    <property type="entry name" value="DoxX"/>
</dbReference>
<evidence type="ECO:0008006" key="8">
    <source>
        <dbReference type="Google" id="ProtNLM"/>
    </source>
</evidence>
<evidence type="ECO:0000256" key="3">
    <source>
        <dbReference type="ARBA" id="ARBA00022989"/>
    </source>
</evidence>
<dbReference type="OrthoDB" id="9791120at2"/>
<keyword evidence="4 5" id="KW-0472">Membrane</keyword>
<name>A0A512DHZ9_9PROT</name>
<dbReference type="RefSeq" id="WP_044425711.1">
    <property type="nucleotide sequence ID" value="NZ_BJYZ01000002.1"/>
</dbReference>
<feature type="transmembrane region" description="Helical" evidence="5">
    <location>
        <begin position="7"/>
        <end position="27"/>
    </location>
</feature>
<gene>
    <name evidence="6" type="ORF">SAE02_02450</name>
</gene>
<evidence type="ECO:0000313" key="6">
    <source>
        <dbReference type="EMBL" id="GEO36097.1"/>
    </source>
</evidence>
<evidence type="ECO:0000256" key="2">
    <source>
        <dbReference type="ARBA" id="ARBA00022692"/>
    </source>
</evidence>
<reference evidence="6 7" key="1">
    <citation type="submission" date="2019-07" db="EMBL/GenBank/DDBJ databases">
        <title>Whole genome shotgun sequence of Skermanella aerolata NBRC 106429.</title>
        <authorList>
            <person name="Hosoyama A."/>
            <person name="Uohara A."/>
            <person name="Ohji S."/>
            <person name="Ichikawa N."/>
        </authorList>
    </citation>
    <scope>NUCLEOTIDE SEQUENCE [LARGE SCALE GENOMIC DNA]</scope>
    <source>
        <strain evidence="6 7">NBRC 106429</strain>
    </source>
</reference>
<organism evidence="6 7">
    <name type="scientific">Skermanella aerolata</name>
    <dbReference type="NCBI Taxonomy" id="393310"/>
    <lineage>
        <taxon>Bacteria</taxon>
        <taxon>Pseudomonadati</taxon>
        <taxon>Pseudomonadota</taxon>
        <taxon>Alphaproteobacteria</taxon>
        <taxon>Rhodospirillales</taxon>
        <taxon>Azospirillaceae</taxon>
        <taxon>Skermanella</taxon>
    </lineage>
</organism>
<keyword evidence="3 5" id="KW-1133">Transmembrane helix</keyword>
<feature type="transmembrane region" description="Helical" evidence="5">
    <location>
        <begin position="94"/>
        <end position="114"/>
    </location>
</feature>
<dbReference type="GO" id="GO:0016020">
    <property type="term" value="C:membrane"/>
    <property type="evidence" value="ECO:0007669"/>
    <property type="project" value="UniProtKB-SubCell"/>
</dbReference>
<accession>A0A512DHZ9</accession>
<evidence type="ECO:0000313" key="7">
    <source>
        <dbReference type="Proteomes" id="UP000321523"/>
    </source>
</evidence>
<evidence type="ECO:0000256" key="5">
    <source>
        <dbReference type="SAM" id="Phobius"/>
    </source>
</evidence>
<proteinExistence type="predicted"/>
<comment type="caution">
    <text evidence="6">The sequence shown here is derived from an EMBL/GenBank/DDBJ whole genome shotgun (WGS) entry which is preliminary data.</text>
</comment>
<protein>
    <recommendedName>
        <fullName evidence="8">DoxX family protein</fullName>
    </recommendedName>
</protein>
<feature type="transmembrane region" description="Helical" evidence="5">
    <location>
        <begin position="126"/>
        <end position="145"/>
    </location>
</feature>
<comment type="subcellular location">
    <subcellularLocation>
        <location evidence="1">Membrane</location>
        <topology evidence="1">Multi-pass membrane protein</topology>
    </subcellularLocation>
</comment>
<feature type="transmembrane region" description="Helical" evidence="5">
    <location>
        <begin position="61"/>
        <end position="82"/>
    </location>
</feature>
<evidence type="ECO:0000256" key="4">
    <source>
        <dbReference type="ARBA" id="ARBA00023136"/>
    </source>
</evidence>
<sequence>MTDRKRRFLAGTLSLYIAFVFIQSLFFKFTDSPETQYIFGTLDAWAANLGFAGLFAPNGPFSQYVVGSAELVASLLLLAGLFTGRVPFQAAGALLALGVISGAIFFHLFTPLGVQVVNTDGSLDGGQLFALACGVWIASAGILALRRSHVLALLPFGRSHTGLRRS</sequence>
<dbReference type="Proteomes" id="UP000321523">
    <property type="component" value="Unassembled WGS sequence"/>
</dbReference>
<keyword evidence="2 5" id="KW-0812">Transmembrane</keyword>
<dbReference type="Pfam" id="PF07681">
    <property type="entry name" value="DoxX"/>
    <property type="match status" value="1"/>
</dbReference>
<dbReference type="EMBL" id="BJYZ01000002">
    <property type="protein sequence ID" value="GEO36097.1"/>
    <property type="molecule type" value="Genomic_DNA"/>
</dbReference>
<keyword evidence="7" id="KW-1185">Reference proteome</keyword>
<dbReference type="AlphaFoldDB" id="A0A512DHZ9"/>
<evidence type="ECO:0000256" key="1">
    <source>
        <dbReference type="ARBA" id="ARBA00004141"/>
    </source>
</evidence>